<dbReference type="InterPro" id="IPR038610">
    <property type="entry name" value="FliK-like_C_sf"/>
</dbReference>
<feature type="compositionally biased region" description="Low complexity" evidence="1">
    <location>
        <begin position="121"/>
        <end position="131"/>
    </location>
</feature>
<dbReference type="AlphaFoldDB" id="A0A2P7SDX7"/>
<comment type="caution">
    <text evidence="3">The sequence shown here is derived from an EMBL/GenBank/DDBJ whole genome shotgun (WGS) entry which is preliminary data.</text>
</comment>
<evidence type="ECO:0000256" key="1">
    <source>
        <dbReference type="SAM" id="MobiDB-lite"/>
    </source>
</evidence>
<feature type="region of interest" description="Disordered" evidence="1">
    <location>
        <begin position="1"/>
        <end position="106"/>
    </location>
</feature>
<dbReference type="EMBL" id="PXYL01000005">
    <property type="protein sequence ID" value="PSJ60699.1"/>
    <property type="molecule type" value="Genomic_DNA"/>
</dbReference>
<accession>A0A2P7SDX7</accession>
<organism evidence="3 4">
    <name type="scientific">Pseudaminobacter soli</name>
    <name type="common">ex Li et al. 2025</name>
    <dbReference type="NCBI Taxonomy" id="1295366"/>
    <lineage>
        <taxon>Bacteria</taxon>
        <taxon>Pseudomonadati</taxon>
        <taxon>Pseudomonadota</taxon>
        <taxon>Alphaproteobacteria</taxon>
        <taxon>Hyphomicrobiales</taxon>
        <taxon>Phyllobacteriaceae</taxon>
        <taxon>Pseudaminobacter</taxon>
    </lineage>
</organism>
<gene>
    <name evidence="3" type="ORF">C7I85_11675</name>
</gene>
<feature type="domain" description="Flagellar hook-length control protein-like C-terminal" evidence="2">
    <location>
        <begin position="321"/>
        <end position="392"/>
    </location>
</feature>
<feature type="compositionally biased region" description="Low complexity" evidence="1">
    <location>
        <begin position="387"/>
        <end position="419"/>
    </location>
</feature>
<feature type="compositionally biased region" description="Basic and acidic residues" evidence="1">
    <location>
        <begin position="18"/>
        <end position="30"/>
    </location>
</feature>
<dbReference type="Gene3D" id="3.30.750.140">
    <property type="match status" value="1"/>
</dbReference>
<feature type="compositionally biased region" description="Polar residues" evidence="1">
    <location>
        <begin position="172"/>
        <end position="192"/>
    </location>
</feature>
<dbReference type="RefSeq" id="WP_106724165.1">
    <property type="nucleotide sequence ID" value="NZ_PXYL01000005.1"/>
</dbReference>
<sequence length="461" mass="47212">MTIGVNQALPVPMPNSAKADKSGAKTHGDDADFSTALDEANSKADDERSEETVGAEHQTGRWSRHGGVGVKTAGRNQDGVDSKEATEEPDASNVSSQTKTAGTPLSALMVARELDMRTERAATGGRADATGSRQPTRGDVAGHEPDIKIDLDPASVAAAERAARGEAGRTAMPNSNAPTGNVLAANTETAGSTAAEREARIGNGRVSSAAALTLSLTPAASQNEAASAPTDPALSPDRDFLRTLAANNNSGRSQADGFGRRPDAKNERVTVVAQQNIPAPVAQPGASTATALANLISADPSWRSPAAHPFQQVGAQPGLTSAHTLKLQLHPAELGMVTANLRFSGDQLTVELRVENAEAYRRLTADSDTIVKSLRSMGLSIDQVTIQQPQSSSSAQGGADGNNASAGFGPRDQQSFSSAGSGGNGNDTGGQQFARNDNDGAYGSENAAPASANPTDGGVYI</sequence>
<dbReference type="Pfam" id="PF02120">
    <property type="entry name" value="Flg_hook"/>
    <property type="match status" value="1"/>
</dbReference>
<evidence type="ECO:0000259" key="2">
    <source>
        <dbReference type="Pfam" id="PF02120"/>
    </source>
</evidence>
<evidence type="ECO:0000313" key="3">
    <source>
        <dbReference type="EMBL" id="PSJ60699.1"/>
    </source>
</evidence>
<feature type="region of interest" description="Disordered" evidence="1">
    <location>
        <begin position="118"/>
        <end position="202"/>
    </location>
</feature>
<keyword evidence="4" id="KW-1185">Reference proteome</keyword>
<reference evidence="3 4" key="1">
    <citation type="submission" date="2018-03" db="EMBL/GenBank/DDBJ databases">
        <title>The draft genome of Mesorhizobium soli JCM 19897.</title>
        <authorList>
            <person name="Li L."/>
            <person name="Liu L."/>
            <person name="Liang L."/>
            <person name="Wang T."/>
            <person name="Zhang X."/>
        </authorList>
    </citation>
    <scope>NUCLEOTIDE SEQUENCE [LARGE SCALE GENOMIC DNA]</scope>
    <source>
        <strain evidence="3 4">JCM 19897</strain>
    </source>
</reference>
<name>A0A2P7SDX7_9HYPH</name>
<dbReference type="CDD" id="cd17470">
    <property type="entry name" value="T3SS_Flik_C"/>
    <property type="match status" value="1"/>
</dbReference>
<dbReference type="InterPro" id="IPR021136">
    <property type="entry name" value="Flagellar_hook_control-like_C"/>
</dbReference>
<feature type="compositionally biased region" description="Basic and acidic residues" evidence="1">
    <location>
        <begin position="140"/>
        <end position="151"/>
    </location>
</feature>
<proteinExistence type="predicted"/>
<dbReference type="OrthoDB" id="8117459at2"/>
<evidence type="ECO:0000313" key="4">
    <source>
        <dbReference type="Proteomes" id="UP000240653"/>
    </source>
</evidence>
<feature type="compositionally biased region" description="Polar residues" evidence="1">
    <location>
        <begin position="92"/>
        <end position="103"/>
    </location>
</feature>
<dbReference type="Proteomes" id="UP000240653">
    <property type="component" value="Unassembled WGS sequence"/>
</dbReference>
<protein>
    <recommendedName>
        <fullName evidence="2">Flagellar hook-length control protein-like C-terminal domain-containing protein</fullName>
    </recommendedName>
</protein>
<feature type="region of interest" description="Disordered" evidence="1">
    <location>
        <begin position="385"/>
        <end position="461"/>
    </location>
</feature>